<accession>A0ABR2K2Q2</accession>
<name>A0ABR2K2Q2_9EUKA</name>
<evidence type="ECO:0000313" key="2">
    <source>
        <dbReference type="EMBL" id="KAK8885386.1"/>
    </source>
</evidence>
<reference evidence="2 3" key="1">
    <citation type="submission" date="2024-04" db="EMBL/GenBank/DDBJ databases">
        <title>Tritrichomonas musculus Genome.</title>
        <authorList>
            <person name="Alves-Ferreira E."/>
            <person name="Grigg M."/>
            <person name="Lorenzi H."/>
            <person name="Galac M."/>
        </authorList>
    </citation>
    <scope>NUCLEOTIDE SEQUENCE [LARGE SCALE GENOMIC DNA]</scope>
    <source>
        <strain evidence="2 3">EAF2021</strain>
    </source>
</reference>
<keyword evidence="3" id="KW-1185">Reference proteome</keyword>
<gene>
    <name evidence="2" type="ORF">M9Y10_040834</name>
</gene>
<evidence type="ECO:0000256" key="1">
    <source>
        <dbReference type="SAM" id="Coils"/>
    </source>
</evidence>
<keyword evidence="1" id="KW-0175">Coiled coil</keyword>
<organism evidence="2 3">
    <name type="scientific">Tritrichomonas musculus</name>
    <dbReference type="NCBI Taxonomy" id="1915356"/>
    <lineage>
        <taxon>Eukaryota</taxon>
        <taxon>Metamonada</taxon>
        <taxon>Parabasalia</taxon>
        <taxon>Tritrichomonadida</taxon>
        <taxon>Tritrichomonadidae</taxon>
        <taxon>Tritrichomonas</taxon>
    </lineage>
</organism>
<comment type="caution">
    <text evidence="2">The sequence shown here is derived from an EMBL/GenBank/DDBJ whole genome shotgun (WGS) entry which is preliminary data.</text>
</comment>
<evidence type="ECO:0000313" key="3">
    <source>
        <dbReference type="Proteomes" id="UP001470230"/>
    </source>
</evidence>
<protein>
    <submittedName>
        <fullName evidence="2">Uncharacterized protein</fullName>
    </submittedName>
</protein>
<sequence>MKGNPDLNKNSPDRDAQIEKRKLLNQIASLQKRIYQLKDDNSNLQNKISSTIDDYEQRLSKMRNDLSFILTQKENHYQKQISDFQDNYFLIPQKIIKEHKYLYELILYSMGNSPSTDFLNFCNLIHTLNHNTYSVLQDFLPIIPERTMYDINSPEKNEIQDLLTNVDNIPKILSNFYPNSTKENKTHLTLGGDAASVKLIPESGKTAVYSYMAIPQEKEKKSIPLHLCPTNNGTSNKSIVEKLDEIIFLLEKEEKFVVDFIATDGDSAFDKILEQILNDQTCYKEKVRRLKDITHIPVSDFLHLLKNARSHLLNHIMMVDPDSLKCVNMSLFQEITQISNAINDKSSISAQKDSYALELFSWTAFEKLLTNKHFEGALYVLPFCYLIQAVCSQNLNRDERLTLLEFAVHNFYDQLRNVRKSKPTDFFTPSFTENSLGTLFGEEIFIIRCINTCFAFSIALFKYENVAFSRIGTHNIENYFGKIRLLSHFNYSFTNFLRGAVNTILLNRILNDLNYKL</sequence>
<dbReference type="Proteomes" id="UP001470230">
    <property type="component" value="Unassembled WGS sequence"/>
</dbReference>
<proteinExistence type="predicted"/>
<dbReference type="EMBL" id="JAPFFF010000007">
    <property type="protein sequence ID" value="KAK8885386.1"/>
    <property type="molecule type" value="Genomic_DNA"/>
</dbReference>
<feature type="coiled-coil region" evidence="1">
    <location>
        <begin position="13"/>
        <end position="72"/>
    </location>
</feature>